<organism evidence="1">
    <name type="scientific">Harvfovirus sp</name>
    <dbReference type="NCBI Taxonomy" id="2487768"/>
    <lineage>
        <taxon>Viruses</taxon>
        <taxon>Varidnaviria</taxon>
        <taxon>Bamfordvirae</taxon>
        <taxon>Nucleocytoviricota</taxon>
        <taxon>Megaviricetes</taxon>
        <taxon>Imitervirales</taxon>
        <taxon>Mimiviridae</taxon>
        <taxon>Klosneuvirinae</taxon>
    </lineage>
</organism>
<protein>
    <submittedName>
        <fullName evidence="1">Uncharacterized protein</fullName>
    </submittedName>
</protein>
<reference evidence="1" key="1">
    <citation type="submission" date="2018-10" db="EMBL/GenBank/DDBJ databases">
        <title>Hidden diversity of soil giant viruses.</title>
        <authorList>
            <person name="Schulz F."/>
            <person name="Alteio L."/>
            <person name="Goudeau D."/>
            <person name="Ryan E.M."/>
            <person name="Malmstrom R.R."/>
            <person name="Blanchard J."/>
            <person name="Woyke T."/>
        </authorList>
    </citation>
    <scope>NUCLEOTIDE SEQUENCE</scope>
    <source>
        <strain evidence="1">HAV1</strain>
    </source>
</reference>
<feature type="non-terminal residue" evidence="1">
    <location>
        <position position="42"/>
    </location>
</feature>
<evidence type="ECO:0000313" key="1">
    <source>
        <dbReference type="EMBL" id="AYV81312.1"/>
    </source>
</evidence>
<proteinExistence type="predicted"/>
<dbReference type="EMBL" id="MK072269">
    <property type="protein sequence ID" value="AYV81312.1"/>
    <property type="molecule type" value="Genomic_DNA"/>
</dbReference>
<sequence length="42" mass="5007">MTKINSLKNKVSLIVKVLFTDDFMHHSLMKKLRLSKTERLVY</sequence>
<accession>A0A3G5A287</accession>
<name>A0A3G5A287_9VIRU</name>
<gene>
    <name evidence="1" type="ORF">Harvfovirus27_1</name>
</gene>